<dbReference type="Pfam" id="PF04304">
    <property type="entry name" value="DUF454"/>
    <property type="match status" value="1"/>
</dbReference>
<dbReference type="Proteomes" id="UP000664904">
    <property type="component" value="Chromosome"/>
</dbReference>
<keyword evidence="1" id="KW-0997">Cell inner membrane</keyword>
<evidence type="ECO:0000313" key="4">
    <source>
        <dbReference type="Proteomes" id="UP000664904"/>
    </source>
</evidence>
<reference evidence="3" key="1">
    <citation type="submission" date="2021-03" db="EMBL/GenBank/DDBJ databases">
        <title>Complete Genome of Pseudoalteromonas xiamenensis STKMTI.2, a new potential marine bacterium producing anti-Vibrio compounds.</title>
        <authorList>
            <person name="Handayani D.P."/>
            <person name="Isnansetyo A."/>
            <person name="Istiqomah I."/>
            <person name="Jumina J."/>
        </authorList>
    </citation>
    <scope>NUCLEOTIDE SEQUENCE</scope>
    <source>
        <strain evidence="3">STKMTI.2</strain>
    </source>
</reference>
<comment type="subcellular location">
    <subcellularLocation>
        <location evidence="1">Cell inner membrane</location>
        <topology evidence="1">Multi-pass membrane protein</topology>
    </subcellularLocation>
</comment>
<dbReference type="KEGG" id="pxi:J5O05_09650"/>
<dbReference type="RefSeq" id="WP_208841887.1">
    <property type="nucleotide sequence ID" value="NZ_CP072133.1"/>
</dbReference>
<keyword evidence="1 2" id="KW-0472">Membrane</keyword>
<dbReference type="GO" id="GO:0005886">
    <property type="term" value="C:plasma membrane"/>
    <property type="evidence" value="ECO:0007669"/>
    <property type="project" value="UniProtKB-SubCell"/>
</dbReference>
<feature type="transmembrane region" description="Helical" evidence="2">
    <location>
        <begin position="86"/>
        <end position="117"/>
    </location>
</feature>
<dbReference type="PIRSF" id="PIRSF016789">
    <property type="entry name" value="DUF454"/>
    <property type="match status" value="1"/>
</dbReference>
<sequence length="135" mass="15156">MKFLFTKRFWLHIAGIAFVGLGFLGMALPVMPTTVFFIFALVCFTRSSPEFAQRLLDHPKYGPSLRLWQDHRVIPMKGKCMAGTGMLLGFVILCFSSAPLWVIFMVGGIELAVLYYICTRPSKVPSHCVLKRPVG</sequence>
<keyword evidence="1" id="KW-1003">Cell membrane</keyword>
<dbReference type="AlphaFoldDB" id="A0A975DED8"/>
<evidence type="ECO:0000256" key="1">
    <source>
        <dbReference type="PIRNR" id="PIRNR016789"/>
    </source>
</evidence>
<protein>
    <recommendedName>
        <fullName evidence="1">Inner membrane protein</fullName>
    </recommendedName>
</protein>
<dbReference type="PANTHER" id="PTHR35813:SF1">
    <property type="entry name" value="INNER MEMBRANE PROTEIN YBAN"/>
    <property type="match status" value="1"/>
</dbReference>
<evidence type="ECO:0000256" key="2">
    <source>
        <dbReference type="SAM" id="Phobius"/>
    </source>
</evidence>
<gene>
    <name evidence="3" type="ORF">J5O05_09650</name>
</gene>
<dbReference type="PANTHER" id="PTHR35813">
    <property type="entry name" value="INNER MEMBRANE PROTEIN YBAN"/>
    <property type="match status" value="1"/>
</dbReference>
<dbReference type="EMBL" id="CP072133">
    <property type="protein sequence ID" value="QTH70291.1"/>
    <property type="molecule type" value="Genomic_DNA"/>
</dbReference>
<organism evidence="3 4">
    <name type="scientific">Pseudoalteromonas xiamenensis</name>
    <dbReference type="NCBI Taxonomy" id="882626"/>
    <lineage>
        <taxon>Bacteria</taxon>
        <taxon>Pseudomonadati</taxon>
        <taxon>Pseudomonadota</taxon>
        <taxon>Gammaproteobacteria</taxon>
        <taxon>Alteromonadales</taxon>
        <taxon>Pseudoalteromonadaceae</taxon>
        <taxon>Pseudoalteromonas</taxon>
    </lineage>
</organism>
<accession>A0A975DED8</accession>
<keyword evidence="2" id="KW-1133">Transmembrane helix</keyword>
<evidence type="ECO:0000313" key="3">
    <source>
        <dbReference type="EMBL" id="QTH70291.1"/>
    </source>
</evidence>
<feature type="transmembrane region" description="Helical" evidence="2">
    <location>
        <begin position="12"/>
        <end position="44"/>
    </location>
</feature>
<dbReference type="InterPro" id="IPR007401">
    <property type="entry name" value="DUF454"/>
</dbReference>
<name>A0A975DED8_9GAMM</name>
<proteinExistence type="predicted"/>
<keyword evidence="4" id="KW-1185">Reference proteome</keyword>
<keyword evidence="2" id="KW-0812">Transmembrane</keyword>